<dbReference type="STRING" id="1104324.P186_2732"/>
<sequence length="96" mass="11126">MVLRNTYMELEIDDIVVFAESKRRGLYAEVYMGDVGYIYEKGKWYAYDNEGRPKTITAADAERLRRLAKKLSTLPKYKVLEQLIKALSTAKAKTQE</sequence>
<name>G7VEE4_9CREN</name>
<evidence type="ECO:0000313" key="1">
    <source>
        <dbReference type="EMBL" id="AET34114.1"/>
    </source>
</evidence>
<evidence type="ECO:0000313" key="2">
    <source>
        <dbReference type="Proteomes" id="UP000005867"/>
    </source>
</evidence>
<dbReference type="eggNOG" id="arCOG05502">
    <property type="taxonomic scope" value="Archaea"/>
</dbReference>
<dbReference type="Proteomes" id="UP000005867">
    <property type="component" value="Chromosome"/>
</dbReference>
<proteinExistence type="predicted"/>
<protein>
    <submittedName>
        <fullName evidence="1">Uncharacterized protein</fullName>
    </submittedName>
</protein>
<dbReference type="HOGENOM" id="CLU_2230481_0_0_2"/>
<organism evidence="1 2">
    <name type="scientific">Pyrobaculum ferrireducens</name>
    <dbReference type="NCBI Taxonomy" id="1104324"/>
    <lineage>
        <taxon>Archaea</taxon>
        <taxon>Thermoproteota</taxon>
        <taxon>Thermoprotei</taxon>
        <taxon>Thermoproteales</taxon>
        <taxon>Thermoproteaceae</taxon>
        <taxon>Pyrobaculum</taxon>
    </lineage>
</organism>
<dbReference type="EMBL" id="CP003098">
    <property type="protein sequence ID" value="AET34114.1"/>
    <property type="molecule type" value="Genomic_DNA"/>
</dbReference>
<gene>
    <name evidence="1" type="ORF">P186_2732</name>
</gene>
<dbReference type="BioCyc" id="PSP1104324:GJSN-2675-MONOMER"/>
<accession>G7VEE4</accession>
<dbReference type="AlphaFoldDB" id="G7VEE4"/>
<keyword evidence="2" id="KW-1185">Reference proteome</keyword>
<dbReference type="KEGG" id="pyr:P186_2732"/>
<reference evidence="1 2" key="1">
    <citation type="journal article" date="2012" name="J. Bacteriol.">
        <title>Complete genome sequence of strain 1860, a crenarchaeon of the genus pyrobaculum able to grow with various electron acceptors.</title>
        <authorList>
            <person name="Mardanov A.V."/>
            <person name="Gumerov V.M."/>
            <person name="Slobodkina G.B."/>
            <person name="Beletsky A.V."/>
            <person name="Bonch-Osmolovskaya E.A."/>
            <person name="Ravin N.V."/>
            <person name="Skryabin K.G."/>
        </authorList>
    </citation>
    <scope>NUCLEOTIDE SEQUENCE [LARGE SCALE GENOMIC DNA]</scope>
    <source>
        <strain evidence="1 2">1860</strain>
    </source>
</reference>